<protein>
    <submittedName>
        <fullName evidence="2">Uncharacterized protein</fullName>
    </submittedName>
</protein>
<dbReference type="AlphaFoldDB" id="A0A8X6LNG3"/>
<keyword evidence="3" id="KW-1185">Reference proteome</keyword>
<evidence type="ECO:0000256" key="1">
    <source>
        <dbReference type="SAM" id="MobiDB-lite"/>
    </source>
</evidence>
<gene>
    <name evidence="2" type="ORF">TNCT_460401</name>
</gene>
<dbReference type="EMBL" id="BMAO01037356">
    <property type="protein sequence ID" value="GFR17111.1"/>
    <property type="molecule type" value="Genomic_DNA"/>
</dbReference>
<organism evidence="2 3">
    <name type="scientific">Trichonephila clavata</name>
    <name type="common">Joro spider</name>
    <name type="synonym">Nephila clavata</name>
    <dbReference type="NCBI Taxonomy" id="2740835"/>
    <lineage>
        <taxon>Eukaryota</taxon>
        <taxon>Metazoa</taxon>
        <taxon>Ecdysozoa</taxon>
        <taxon>Arthropoda</taxon>
        <taxon>Chelicerata</taxon>
        <taxon>Arachnida</taxon>
        <taxon>Araneae</taxon>
        <taxon>Araneomorphae</taxon>
        <taxon>Entelegynae</taxon>
        <taxon>Araneoidea</taxon>
        <taxon>Nephilidae</taxon>
        <taxon>Trichonephila</taxon>
    </lineage>
</organism>
<comment type="caution">
    <text evidence="2">The sequence shown here is derived from an EMBL/GenBank/DDBJ whole genome shotgun (WGS) entry which is preliminary data.</text>
</comment>
<accession>A0A8X6LNG3</accession>
<proteinExistence type="predicted"/>
<sequence length="127" mass="14325">MKRRKFLQILGGHHLENACFYSIPIRDVHPRKKKVENAPFFREKKDGKKETVITFHGCRWGGGEQRAAAEPIFIRISLGQSERIDGAADKNSKHSCPSIFHSSPTPWSRLPDSPPPFIPGAKTESFS</sequence>
<evidence type="ECO:0000313" key="3">
    <source>
        <dbReference type="Proteomes" id="UP000887116"/>
    </source>
</evidence>
<feature type="region of interest" description="Disordered" evidence="1">
    <location>
        <begin position="85"/>
        <end position="127"/>
    </location>
</feature>
<name>A0A8X6LNG3_TRICU</name>
<evidence type="ECO:0000313" key="2">
    <source>
        <dbReference type="EMBL" id="GFR17111.1"/>
    </source>
</evidence>
<dbReference type="Proteomes" id="UP000887116">
    <property type="component" value="Unassembled WGS sequence"/>
</dbReference>
<reference evidence="2" key="1">
    <citation type="submission" date="2020-07" db="EMBL/GenBank/DDBJ databases">
        <title>Multicomponent nature underlies the extraordinary mechanical properties of spider dragline silk.</title>
        <authorList>
            <person name="Kono N."/>
            <person name="Nakamura H."/>
            <person name="Mori M."/>
            <person name="Yoshida Y."/>
            <person name="Ohtoshi R."/>
            <person name="Malay A.D."/>
            <person name="Moran D.A.P."/>
            <person name="Tomita M."/>
            <person name="Numata K."/>
            <person name="Arakawa K."/>
        </authorList>
    </citation>
    <scope>NUCLEOTIDE SEQUENCE</scope>
</reference>